<dbReference type="Proteomes" id="UP000000851">
    <property type="component" value="Chromosome"/>
</dbReference>
<feature type="chain" id="PRO_5002980879" description="Secreted protein" evidence="1">
    <location>
        <begin position="28"/>
        <end position="74"/>
    </location>
</feature>
<organism evidence="2 3">
    <name type="scientific">Catenulispora acidiphila (strain DSM 44928 / JCM 14897 / NBRC 102108 / NRRL B-24433 / ID139908)</name>
    <dbReference type="NCBI Taxonomy" id="479433"/>
    <lineage>
        <taxon>Bacteria</taxon>
        <taxon>Bacillati</taxon>
        <taxon>Actinomycetota</taxon>
        <taxon>Actinomycetes</taxon>
        <taxon>Catenulisporales</taxon>
        <taxon>Catenulisporaceae</taxon>
        <taxon>Catenulispora</taxon>
    </lineage>
</organism>
<dbReference type="EMBL" id="CP001700">
    <property type="protein sequence ID" value="ACU74723.1"/>
    <property type="molecule type" value="Genomic_DNA"/>
</dbReference>
<dbReference type="STRING" id="479433.Caci_5865"/>
<dbReference type="HOGENOM" id="CLU_2680935_0_0_11"/>
<evidence type="ECO:0008006" key="4">
    <source>
        <dbReference type="Google" id="ProtNLM"/>
    </source>
</evidence>
<evidence type="ECO:0000256" key="1">
    <source>
        <dbReference type="SAM" id="SignalP"/>
    </source>
</evidence>
<dbReference type="RefSeq" id="WP_015794452.1">
    <property type="nucleotide sequence ID" value="NC_013131.1"/>
</dbReference>
<dbReference type="KEGG" id="cai:Caci_5865"/>
<protein>
    <recommendedName>
        <fullName evidence="4">Secreted protein</fullName>
    </recommendedName>
</protein>
<reference evidence="2 3" key="1">
    <citation type="journal article" date="2009" name="Stand. Genomic Sci.">
        <title>Complete genome sequence of Catenulispora acidiphila type strain (ID 139908).</title>
        <authorList>
            <person name="Copeland A."/>
            <person name="Lapidus A."/>
            <person name="Glavina Del Rio T."/>
            <person name="Nolan M."/>
            <person name="Lucas S."/>
            <person name="Chen F."/>
            <person name="Tice H."/>
            <person name="Cheng J.F."/>
            <person name="Bruce D."/>
            <person name="Goodwin L."/>
            <person name="Pitluck S."/>
            <person name="Mikhailova N."/>
            <person name="Pati A."/>
            <person name="Ivanova N."/>
            <person name="Mavromatis K."/>
            <person name="Chen A."/>
            <person name="Palaniappan K."/>
            <person name="Chain P."/>
            <person name="Land M."/>
            <person name="Hauser L."/>
            <person name="Chang Y.J."/>
            <person name="Jeffries C.D."/>
            <person name="Chertkov O."/>
            <person name="Brettin T."/>
            <person name="Detter J.C."/>
            <person name="Han C."/>
            <person name="Ali Z."/>
            <person name="Tindall B.J."/>
            <person name="Goker M."/>
            <person name="Bristow J."/>
            <person name="Eisen J.A."/>
            <person name="Markowitz V."/>
            <person name="Hugenholtz P."/>
            <person name="Kyrpides N.C."/>
            <person name="Klenk H.P."/>
        </authorList>
    </citation>
    <scope>NUCLEOTIDE SEQUENCE [LARGE SCALE GENOMIC DNA]</scope>
    <source>
        <strain evidence="3">DSM 44928 / JCM 14897 / NBRC 102108 / NRRL B-24433 / ID139908</strain>
    </source>
</reference>
<dbReference type="InParanoid" id="C7QDU9"/>
<gene>
    <name evidence="2" type="ordered locus">Caci_5865</name>
</gene>
<proteinExistence type="predicted"/>
<keyword evidence="3" id="KW-1185">Reference proteome</keyword>
<dbReference type="AlphaFoldDB" id="C7QDU9"/>
<accession>C7QDU9</accession>
<keyword evidence="1" id="KW-0732">Signal</keyword>
<name>C7QDU9_CATAD</name>
<evidence type="ECO:0000313" key="3">
    <source>
        <dbReference type="Proteomes" id="UP000000851"/>
    </source>
</evidence>
<evidence type="ECO:0000313" key="2">
    <source>
        <dbReference type="EMBL" id="ACU74723.1"/>
    </source>
</evidence>
<feature type="signal peptide" evidence="1">
    <location>
        <begin position="1"/>
        <end position="27"/>
    </location>
</feature>
<sequence precursor="true">MKITSRLLLGTLATAAALGGNAAGAHADDAATADMNSMLCPIASSGLIGTVINGLNPESLAQSCPASPKTSARS</sequence>